<dbReference type="RefSeq" id="WP_195221737.1">
    <property type="nucleotide sequence ID" value="NZ_JADMWL010000028.1"/>
</dbReference>
<dbReference type="EMBL" id="JAQMLU010000029">
    <property type="protein sequence ID" value="MDB8751301.1"/>
    <property type="molecule type" value="Genomic_DNA"/>
</dbReference>
<gene>
    <name evidence="1" type="ORF">PNW00_12710</name>
</gene>
<protein>
    <submittedName>
        <fullName evidence="1">Uncharacterized protein</fullName>
    </submittedName>
</protein>
<organism evidence="1 2">
    <name type="scientific">Ruminococcus bicirculans</name>
    <name type="common">ex Wegman et al. 2014</name>
    <dbReference type="NCBI Taxonomy" id="1160721"/>
    <lineage>
        <taxon>Bacteria</taxon>
        <taxon>Bacillati</taxon>
        <taxon>Bacillota</taxon>
        <taxon>Clostridia</taxon>
        <taxon>Eubacteriales</taxon>
        <taxon>Oscillospiraceae</taxon>
        <taxon>Ruminococcus</taxon>
    </lineage>
</organism>
<accession>A0AAW6ELZ8</accession>
<evidence type="ECO:0000313" key="2">
    <source>
        <dbReference type="Proteomes" id="UP001213042"/>
    </source>
</evidence>
<sequence length="256" mass="29500">MTRQIRFNGKKSYEDFKIRIISATVAEPKKREIKVTVPYRNGSIDLSDYDGNFYFDDTEVSYKMFVSDTEPVTLLRRIEKIKSWLCEAPQQNIYDNYSENYHFVGKCRTVETNLGEDDITATLEVTFDVAPYKVSDDFADTAWDTFSFDDDCLNQMPLSCIAHTDGYHSQPGVLYFYSYAEDDIVPNLRYHKNANDKDKRGLTMLQLNGSILTENLYKETESTFRMQNFVVKPGTNVLALYGSGSLEIELVEEILC</sequence>
<reference evidence="1" key="1">
    <citation type="submission" date="2023-01" db="EMBL/GenBank/DDBJ databases">
        <title>Human gut microbiome strain richness.</title>
        <authorList>
            <person name="Chen-Liaw A."/>
        </authorList>
    </citation>
    <scope>NUCLEOTIDE SEQUENCE</scope>
    <source>
        <strain evidence="1">D43st1_D9_D43t1_170807</strain>
    </source>
</reference>
<dbReference type="Proteomes" id="UP001213042">
    <property type="component" value="Unassembled WGS sequence"/>
</dbReference>
<name>A0AAW6ELZ8_9FIRM</name>
<evidence type="ECO:0000313" key="1">
    <source>
        <dbReference type="EMBL" id="MDB8751301.1"/>
    </source>
</evidence>
<proteinExistence type="predicted"/>
<dbReference type="AlphaFoldDB" id="A0AAW6ELZ8"/>
<comment type="caution">
    <text evidence="1">The sequence shown here is derived from an EMBL/GenBank/DDBJ whole genome shotgun (WGS) entry which is preliminary data.</text>
</comment>
<dbReference type="Gene3D" id="2.40.30.200">
    <property type="match status" value="1"/>
</dbReference>